<accession>A0A6S7K8F8</accession>
<dbReference type="PANTHER" id="PTHR25462">
    <property type="entry name" value="BONUS, ISOFORM C-RELATED"/>
    <property type="match status" value="1"/>
</dbReference>
<gene>
    <name evidence="1" type="ORF">PACLA_8A001536</name>
</gene>
<comment type="caution">
    <text evidence="1">The sequence shown here is derived from an EMBL/GenBank/DDBJ whole genome shotgun (WGS) entry which is preliminary data.</text>
</comment>
<dbReference type="EMBL" id="CACRXK020029152">
    <property type="protein sequence ID" value="CAB4041916.1"/>
    <property type="molecule type" value="Genomic_DNA"/>
</dbReference>
<dbReference type="PANTHER" id="PTHR25462:SF296">
    <property type="entry name" value="MEIOTIC P26, ISOFORM F"/>
    <property type="match status" value="1"/>
</dbReference>
<protein>
    <submittedName>
        <fullName evidence="1">Tripartite motif-containing 2-like isoform X3</fullName>
    </submittedName>
</protein>
<dbReference type="InterPro" id="IPR003649">
    <property type="entry name" value="Bbox_C"/>
</dbReference>
<dbReference type="SMART" id="SM00502">
    <property type="entry name" value="BBC"/>
    <property type="match status" value="1"/>
</dbReference>
<dbReference type="PROSITE" id="PS50119">
    <property type="entry name" value="ZF_BBOX"/>
    <property type="match status" value="2"/>
</dbReference>
<dbReference type="Proteomes" id="UP001152795">
    <property type="component" value="Unassembled WGS sequence"/>
</dbReference>
<name>A0A6S7K8F8_PARCT</name>
<dbReference type="SUPFAM" id="SSF58113">
    <property type="entry name" value="Apolipoprotein A-I"/>
    <property type="match status" value="1"/>
</dbReference>
<evidence type="ECO:0000313" key="2">
    <source>
        <dbReference type="Proteomes" id="UP001152795"/>
    </source>
</evidence>
<organism evidence="1 2">
    <name type="scientific">Paramuricea clavata</name>
    <name type="common">Red gorgonian</name>
    <name type="synonym">Violescent sea-whip</name>
    <dbReference type="NCBI Taxonomy" id="317549"/>
    <lineage>
        <taxon>Eukaryota</taxon>
        <taxon>Metazoa</taxon>
        <taxon>Cnidaria</taxon>
        <taxon>Anthozoa</taxon>
        <taxon>Octocorallia</taxon>
        <taxon>Malacalcyonacea</taxon>
        <taxon>Plexauridae</taxon>
        <taxon>Paramuricea</taxon>
    </lineage>
</organism>
<dbReference type="AlphaFoldDB" id="A0A6S7K8F8"/>
<dbReference type="SMART" id="SM00336">
    <property type="entry name" value="BBOX"/>
    <property type="match status" value="2"/>
</dbReference>
<evidence type="ECO:0000313" key="1">
    <source>
        <dbReference type="EMBL" id="CAB4041916.1"/>
    </source>
</evidence>
<dbReference type="InterPro" id="IPR047153">
    <property type="entry name" value="TRIM45/56/19-like"/>
</dbReference>
<sequence length="330" mass="37551">KYVERLRGADKTVEKFPCPTCHSEFTLKSDQDVTELARNDFIKNTLEIMAIQEKAKASTACSRCKGLAINLCTSCKILMCQKCSESHDNWFTMKIHNVLSVQELSEPDGQVKMRSKLYCKKHEDKILETYCETCKELCCIHCMLSNHLKQDHSCVAVNEVAQKQRETLRSNCTTLHEKLSEGKEALNNICKVMKCLEMNAKTAKDEIKEQKENIVKIVAEKLDERAEEMYREVDKVYDELHGELSEQHDEIKDYLDKVQDSVSLPRNLLKGGSIEEILSSRKLIDENIEKLNNEQPGNLAAVNDGAIQYVPDDIGNINVDEVVGKLGHIK</sequence>
<feature type="non-terminal residue" evidence="1">
    <location>
        <position position="330"/>
    </location>
</feature>
<dbReference type="GO" id="GO:0008270">
    <property type="term" value="F:zinc ion binding"/>
    <property type="evidence" value="ECO:0007669"/>
    <property type="project" value="InterPro"/>
</dbReference>
<dbReference type="Pfam" id="PF12126">
    <property type="entry name" value="PML_CC"/>
    <property type="match status" value="1"/>
</dbReference>
<dbReference type="SUPFAM" id="SSF57845">
    <property type="entry name" value="B-box zinc-binding domain"/>
    <property type="match status" value="1"/>
</dbReference>
<dbReference type="InterPro" id="IPR000315">
    <property type="entry name" value="Znf_B-box"/>
</dbReference>
<feature type="non-terminal residue" evidence="1">
    <location>
        <position position="1"/>
    </location>
</feature>
<dbReference type="InterPro" id="IPR021978">
    <property type="entry name" value="PML-like_CC"/>
</dbReference>
<dbReference type="Gene3D" id="3.30.160.60">
    <property type="entry name" value="Classic Zinc Finger"/>
    <property type="match status" value="1"/>
</dbReference>
<dbReference type="Pfam" id="PF00643">
    <property type="entry name" value="zf-B_box"/>
    <property type="match status" value="1"/>
</dbReference>
<reference evidence="1" key="1">
    <citation type="submission" date="2020-04" db="EMBL/GenBank/DDBJ databases">
        <authorList>
            <person name="Alioto T."/>
            <person name="Alioto T."/>
            <person name="Gomez Garrido J."/>
        </authorList>
    </citation>
    <scope>NUCLEOTIDE SEQUENCE</scope>
    <source>
        <strain evidence="1">A484AB</strain>
    </source>
</reference>
<proteinExistence type="predicted"/>
<keyword evidence="2" id="KW-1185">Reference proteome</keyword>
<dbReference type="OrthoDB" id="5951542at2759"/>